<evidence type="ECO:0000256" key="1">
    <source>
        <dbReference type="ARBA" id="ARBA00001947"/>
    </source>
</evidence>
<dbReference type="Gene3D" id="3.90.180.10">
    <property type="entry name" value="Medium-chain alcohol dehydrogenases, catalytic domain"/>
    <property type="match status" value="2"/>
</dbReference>
<evidence type="ECO:0000313" key="6">
    <source>
        <dbReference type="Proteomes" id="UP001437256"/>
    </source>
</evidence>
<keyword evidence="6" id="KW-1185">Reference proteome</keyword>
<accession>A0ABR2ZV18</accession>
<sequence length="239" mass="26315">MQTIAKLQERMGTYPTGAHAEYRPAPGGKTMRALAWFGKDDVRIIDAPIPDITEPDDVILQVTGTSICGSDLHLYHGEIEQAHGRTASGSVIRHRLWKVRILQAEAIVVFLQNSMYGQRNAGIFGFSHLTGGFPGGQAEYVRVPFGSINLLPIPDDVPDEKALYLSDVLPTSYHTVVDTGVKKGDVVGIWGLGPIGQCAGYWYRLCAREKLGIETIGFREYTDVPKGYTSSYQEVWTSL</sequence>
<gene>
    <name evidence="5" type="ORF">AAF712_007990</name>
</gene>
<keyword evidence="2" id="KW-0479">Metal-binding</keyword>
<evidence type="ECO:0000256" key="3">
    <source>
        <dbReference type="ARBA" id="ARBA00022833"/>
    </source>
</evidence>
<dbReference type="PANTHER" id="PTHR42813">
    <property type="entry name" value="ZINC-TYPE ALCOHOL DEHYDROGENASE-LIKE"/>
    <property type="match status" value="1"/>
</dbReference>
<organism evidence="5 6">
    <name type="scientific">Marasmius tenuissimus</name>
    <dbReference type="NCBI Taxonomy" id="585030"/>
    <lineage>
        <taxon>Eukaryota</taxon>
        <taxon>Fungi</taxon>
        <taxon>Dikarya</taxon>
        <taxon>Basidiomycota</taxon>
        <taxon>Agaricomycotina</taxon>
        <taxon>Agaricomycetes</taxon>
        <taxon>Agaricomycetidae</taxon>
        <taxon>Agaricales</taxon>
        <taxon>Marasmiineae</taxon>
        <taxon>Marasmiaceae</taxon>
        <taxon>Marasmius</taxon>
    </lineage>
</organism>
<proteinExistence type="predicted"/>
<evidence type="ECO:0000259" key="4">
    <source>
        <dbReference type="Pfam" id="PF08240"/>
    </source>
</evidence>
<dbReference type="SUPFAM" id="SSF50129">
    <property type="entry name" value="GroES-like"/>
    <property type="match status" value="1"/>
</dbReference>
<dbReference type="Pfam" id="PF08240">
    <property type="entry name" value="ADH_N"/>
    <property type="match status" value="1"/>
</dbReference>
<name>A0ABR2ZV18_9AGAR</name>
<comment type="cofactor">
    <cofactor evidence="1">
        <name>Zn(2+)</name>
        <dbReference type="ChEBI" id="CHEBI:29105"/>
    </cofactor>
</comment>
<evidence type="ECO:0000256" key="2">
    <source>
        <dbReference type="ARBA" id="ARBA00022723"/>
    </source>
</evidence>
<dbReference type="EMBL" id="JBBXMP010000053">
    <property type="protein sequence ID" value="KAL0064999.1"/>
    <property type="molecule type" value="Genomic_DNA"/>
</dbReference>
<dbReference type="Gene3D" id="3.40.50.720">
    <property type="entry name" value="NAD(P)-binding Rossmann-like Domain"/>
    <property type="match status" value="1"/>
</dbReference>
<dbReference type="InterPro" id="IPR013154">
    <property type="entry name" value="ADH-like_N"/>
</dbReference>
<reference evidence="5 6" key="1">
    <citation type="submission" date="2024-05" db="EMBL/GenBank/DDBJ databases">
        <title>A draft genome resource for the thread blight pathogen Marasmius tenuissimus strain MS-2.</title>
        <authorList>
            <person name="Yulfo-Soto G.E."/>
            <person name="Baruah I.K."/>
            <person name="Amoako-Attah I."/>
            <person name="Bukari Y."/>
            <person name="Meinhardt L.W."/>
            <person name="Bailey B.A."/>
            <person name="Cohen S.P."/>
        </authorList>
    </citation>
    <scope>NUCLEOTIDE SEQUENCE [LARGE SCALE GENOMIC DNA]</scope>
    <source>
        <strain evidence="5 6">MS-2</strain>
    </source>
</reference>
<dbReference type="Proteomes" id="UP001437256">
    <property type="component" value="Unassembled WGS sequence"/>
</dbReference>
<comment type="caution">
    <text evidence="5">The sequence shown here is derived from an EMBL/GenBank/DDBJ whole genome shotgun (WGS) entry which is preliminary data.</text>
</comment>
<protein>
    <recommendedName>
        <fullName evidence="4">Alcohol dehydrogenase-like N-terminal domain-containing protein</fullName>
    </recommendedName>
</protein>
<keyword evidence="3" id="KW-0862">Zinc</keyword>
<feature type="domain" description="Alcohol dehydrogenase-like N-terminal" evidence="4">
    <location>
        <begin position="55"/>
        <end position="154"/>
    </location>
</feature>
<dbReference type="InterPro" id="IPR011032">
    <property type="entry name" value="GroES-like_sf"/>
</dbReference>
<evidence type="ECO:0000313" key="5">
    <source>
        <dbReference type="EMBL" id="KAL0064999.1"/>
    </source>
</evidence>
<dbReference type="PANTHER" id="PTHR42813:SF1">
    <property type="entry name" value="DEHYDROGENASE, PUTATIVE (AFU_ORTHOLOGUE AFUA_5G03930)-RELATED"/>
    <property type="match status" value="1"/>
</dbReference>